<feature type="region of interest" description="Disordered" evidence="6">
    <location>
        <begin position="271"/>
        <end position="300"/>
    </location>
</feature>
<dbReference type="STRING" id="64571.A0A1Y2G986"/>
<dbReference type="Pfam" id="PF05460">
    <property type="entry name" value="ORC6"/>
    <property type="match status" value="1"/>
</dbReference>
<sequence length="498" mass="54649">MSRRDIAVILERLSLDHRTSLADKACAYLQVIESNSTIKNHPSHAAVCVEIAADQLSIEVSRPALVRFSGATSPTEYSSAFQILSRILTGKSEQISRSSISDSSSLGQHNIAADTNQSHMKLLLGQTCQVYLRQLSIQRGSLELVNVVLECLGHFFEVWVKSLTPAQRVHVKYSDPKWVGSAFWLCAMAREMTAGKDEAQASEAGTGSGTRNSKSAIKRIGGRGGKELKDKILEVLEHTVKKSELESTIRLIEQTIHDYLMGLRKSRQKDRALSASSVANSTLATSKKQKTSIKSDNDGTLAEDVASMQGNVELRNQEDSSSKDSGFDGDPLPERASNSSAPTSVPVLAVTTSRGRRCTQALDVYAGLGTKRQISNVSQMSLMSDDENEDSELSSLSTSKMQSSIPAKPPAKRKKADIENDTPLLSSGIMAPTRGMVRKGLKETTIASQDASRTQKQRQRVGGIYSMIPRIKYVDSKAFTQYQEWRTRILKLLHSQER</sequence>
<comment type="subcellular location">
    <subcellularLocation>
        <location evidence="1">Nucleus</location>
    </subcellularLocation>
</comment>
<dbReference type="InterPro" id="IPR020529">
    <property type="entry name" value="ORC6_met/pln"/>
</dbReference>
<dbReference type="GO" id="GO:0003677">
    <property type="term" value="F:DNA binding"/>
    <property type="evidence" value="ECO:0007669"/>
    <property type="project" value="UniProtKB-KW"/>
</dbReference>
<dbReference type="Proteomes" id="UP000193648">
    <property type="component" value="Unassembled WGS sequence"/>
</dbReference>
<organism evidence="8 9">
    <name type="scientific">Lobosporangium transversale</name>
    <dbReference type="NCBI Taxonomy" id="64571"/>
    <lineage>
        <taxon>Eukaryota</taxon>
        <taxon>Fungi</taxon>
        <taxon>Fungi incertae sedis</taxon>
        <taxon>Mucoromycota</taxon>
        <taxon>Mortierellomycotina</taxon>
        <taxon>Mortierellomycetes</taxon>
        <taxon>Mortierellales</taxon>
        <taxon>Mortierellaceae</taxon>
        <taxon>Lobosporangium</taxon>
    </lineage>
</organism>
<feature type="compositionally biased region" description="Polar residues" evidence="6">
    <location>
        <begin position="274"/>
        <end position="286"/>
    </location>
</feature>
<evidence type="ECO:0000313" key="9">
    <source>
        <dbReference type="Proteomes" id="UP000193648"/>
    </source>
</evidence>
<evidence type="ECO:0000256" key="6">
    <source>
        <dbReference type="SAM" id="MobiDB-lite"/>
    </source>
</evidence>
<proteinExistence type="inferred from homology"/>
<dbReference type="InterPro" id="IPR008721">
    <property type="entry name" value="ORC6_cyclin_first"/>
</dbReference>
<dbReference type="InParanoid" id="A0A1Y2G986"/>
<dbReference type="PANTHER" id="PTHR13394">
    <property type="entry name" value="ORIGIN RECOGNITION COMPLEX SUBUNIT 6"/>
    <property type="match status" value="1"/>
</dbReference>
<accession>A0A1Y2G986</accession>
<dbReference type="OrthoDB" id="5565328at2759"/>
<dbReference type="PANTHER" id="PTHR13394:SF0">
    <property type="entry name" value="ORIGIN RECOGNITION COMPLEX SUBUNIT 6"/>
    <property type="match status" value="1"/>
</dbReference>
<evidence type="ECO:0000256" key="3">
    <source>
        <dbReference type="ARBA" id="ARBA00022705"/>
    </source>
</evidence>
<protein>
    <recommendedName>
        <fullName evidence="7">ORC6 first cyclin-like domain-containing protein</fullName>
    </recommendedName>
</protein>
<keyword evidence="3" id="KW-0235">DNA replication</keyword>
<dbReference type="GO" id="GO:0006270">
    <property type="term" value="P:DNA replication initiation"/>
    <property type="evidence" value="ECO:0007669"/>
    <property type="project" value="TreeGrafter"/>
</dbReference>
<feature type="region of interest" description="Disordered" evidence="6">
    <location>
        <begin position="312"/>
        <end position="345"/>
    </location>
</feature>
<evidence type="ECO:0000256" key="5">
    <source>
        <dbReference type="ARBA" id="ARBA00023242"/>
    </source>
</evidence>
<feature type="compositionally biased region" description="Low complexity" evidence="6">
    <location>
        <begin position="393"/>
        <end position="406"/>
    </location>
</feature>
<feature type="region of interest" description="Disordered" evidence="6">
    <location>
        <begin position="197"/>
        <end position="220"/>
    </location>
</feature>
<evidence type="ECO:0000256" key="2">
    <source>
        <dbReference type="ARBA" id="ARBA00010840"/>
    </source>
</evidence>
<name>A0A1Y2G986_9FUNG</name>
<comment type="caution">
    <text evidence="8">The sequence shown here is derived from an EMBL/GenBank/DDBJ whole genome shotgun (WGS) entry which is preliminary data.</text>
</comment>
<reference evidence="8 9" key="1">
    <citation type="submission" date="2016-07" db="EMBL/GenBank/DDBJ databases">
        <title>Pervasive Adenine N6-methylation of Active Genes in Fungi.</title>
        <authorList>
            <consortium name="DOE Joint Genome Institute"/>
            <person name="Mondo S.J."/>
            <person name="Dannebaum R.O."/>
            <person name="Kuo R.C."/>
            <person name="Labutti K."/>
            <person name="Haridas S."/>
            <person name="Kuo A."/>
            <person name="Salamov A."/>
            <person name="Ahrendt S.R."/>
            <person name="Lipzen A."/>
            <person name="Sullivan W."/>
            <person name="Andreopoulos W.B."/>
            <person name="Clum A."/>
            <person name="Lindquist E."/>
            <person name="Daum C."/>
            <person name="Ramamoorthy G.K."/>
            <person name="Gryganskyi A."/>
            <person name="Culley D."/>
            <person name="Magnuson J.K."/>
            <person name="James T.Y."/>
            <person name="O'Malley M.A."/>
            <person name="Stajich J.E."/>
            <person name="Spatafora J.W."/>
            <person name="Visel A."/>
            <person name="Grigoriev I.V."/>
        </authorList>
    </citation>
    <scope>NUCLEOTIDE SEQUENCE [LARGE SCALE GENOMIC DNA]</scope>
    <source>
        <strain evidence="8 9">NRRL 3116</strain>
    </source>
</reference>
<evidence type="ECO:0000256" key="4">
    <source>
        <dbReference type="ARBA" id="ARBA00023125"/>
    </source>
</evidence>
<dbReference type="GO" id="GO:0005664">
    <property type="term" value="C:nuclear origin of replication recognition complex"/>
    <property type="evidence" value="ECO:0007669"/>
    <property type="project" value="InterPro"/>
</dbReference>
<feature type="compositionally biased region" description="Basic and acidic residues" evidence="6">
    <location>
        <begin position="315"/>
        <end position="326"/>
    </location>
</feature>
<keyword evidence="4" id="KW-0238">DNA-binding</keyword>
<dbReference type="AlphaFoldDB" id="A0A1Y2G986"/>
<feature type="region of interest" description="Disordered" evidence="6">
    <location>
        <begin position="378"/>
        <end position="429"/>
    </location>
</feature>
<dbReference type="RefSeq" id="XP_021876628.1">
    <property type="nucleotide sequence ID" value="XM_022030644.1"/>
</dbReference>
<keyword evidence="9" id="KW-1185">Reference proteome</keyword>
<feature type="compositionally biased region" description="Polar residues" evidence="6">
    <location>
        <begin position="203"/>
        <end position="215"/>
    </location>
</feature>
<feature type="domain" description="ORC6 first cyclin-like" evidence="7">
    <location>
        <begin position="9"/>
        <end position="91"/>
    </location>
</feature>
<gene>
    <name evidence="8" type="ORF">BCR41DRAFT_425874</name>
</gene>
<keyword evidence="5" id="KW-0539">Nucleus</keyword>
<dbReference type="GeneID" id="33572485"/>
<evidence type="ECO:0000259" key="7">
    <source>
        <dbReference type="Pfam" id="PF05460"/>
    </source>
</evidence>
<evidence type="ECO:0000256" key="1">
    <source>
        <dbReference type="ARBA" id="ARBA00004123"/>
    </source>
</evidence>
<evidence type="ECO:0000313" key="8">
    <source>
        <dbReference type="EMBL" id="ORZ04582.1"/>
    </source>
</evidence>
<comment type="similarity">
    <text evidence="2">Belongs to the ORC6 family.</text>
</comment>
<dbReference type="EMBL" id="MCFF01000056">
    <property type="protein sequence ID" value="ORZ04582.1"/>
    <property type="molecule type" value="Genomic_DNA"/>
</dbReference>